<dbReference type="HOGENOM" id="CLU_3395930_0_0_6"/>
<dbReference type="Proteomes" id="UP000000547">
    <property type="component" value="Chromosome"/>
</dbReference>
<organism evidence="1 2">
    <name type="scientific">Colwellia psychrerythraea (strain 34H / ATCC BAA-681)</name>
    <name type="common">Vibrio psychroerythus</name>
    <dbReference type="NCBI Taxonomy" id="167879"/>
    <lineage>
        <taxon>Bacteria</taxon>
        <taxon>Pseudomonadati</taxon>
        <taxon>Pseudomonadota</taxon>
        <taxon>Gammaproteobacteria</taxon>
        <taxon>Alteromonadales</taxon>
        <taxon>Colwelliaceae</taxon>
        <taxon>Colwellia</taxon>
    </lineage>
</organism>
<sequence>MSQKYLAFVNRLGQSNEYKANRTFAVDGDIG</sequence>
<dbReference type="EMBL" id="CP000083">
    <property type="protein sequence ID" value="AAZ28485.1"/>
    <property type="molecule type" value="Genomic_DNA"/>
</dbReference>
<dbReference type="KEGG" id="cps:CPS_2227"/>
<reference evidence="1" key="1">
    <citation type="journal article" date="2005" name="Proc. Natl. Acad. Sci. U.S.A.">
        <title>The psychrophilic lifestyle as revealed by the genome sequence of Colwellia psychrerythraea 34H through genomic and proteomic analyses.</title>
        <authorList>
            <person name="Methe B.A."/>
            <person name="Nelson K.E."/>
            <person name="Deming J.W."/>
            <person name="Momen B."/>
            <person name="Melamud E."/>
            <person name="Zhang X."/>
            <person name="Moult J."/>
            <person name="Madupu R."/>
            <person name="Nelson W.C."/>
            <person name="Dodson R.J."/>
            <person name="Brinkac L.M."/>
            <person name="Daugherty S.C."/>
            <person name="Durkin A.S."/>
            <person name="DeBoy R.T."/>
            <person name="Kolonay J.F."/>
            <person name="Sullivan S.A."/>
            <person name="Zhou L."/>
            <person name="Davidsen T.M."/>
            <person name="Wu M."/>
            <person name="Huston A.L."/>
            <person name="Lewis M."/>
            <person name="Weaver B."/>
            <person name="Weidman J.F."/>
            <person name="Khouri H."/>
            <person name="Utterback T.R."/>
            <person name="Feldblyum T.V."/>
            <person name="Fraser C.M."/>
        </authorList>
    </citation>
    <scope>NUCLEOTIDE SEQUENCE [LARGE SCALE GENOMIC DNA]</scope>
    <source>
        <strain evidence="1">34H</strain>
    </source>
</reference>
<evidence type="ECO:0000313" key="2">
    <source>
        <dbReference type="Proteomes" id="UP000000547"/>
    </source>
</evidence>
<accession>Q482R5</accession>
<name>Q482R5_COLP3</name>
<proteinExistence type="predicted"/>
<dbReference type="STRING" id="167879.CPS_2227"/>
<dbReference type="AlphaFoldDB" id="Q482R5"/>
<evidence type="ECO:0000313" key="1">
    <source>
        <dbReference type="EMBL" id="AAZ28485.1"/>
    </source>
</evidence>
<gene>
    <name evidence="1" type="ordered locus">CPS_2227</name>
</gene>
<protein>
    <submittedName>
        <fullName evidence="1">Uncharacterized protein</fullName>
    </submittedName>
</protein>